<name>A0A5F9CBG1_RABIT</name>
<feature type="chain" id="PRO_5023813049" evidence="2">
    <location>
        <begin position="25"/>
        <end position="233"/>
    </location>
</feature>
<keyword evidence="2" id="KW-0732">Signal</keyword>
<evidence type="ECO:0000313" key="4">
    <source>
        <dbReference type="Proteomes" id="UP000001811"/>
    </source>
</evidence>
<keyword evidence="4" id="KW-1185">Reference proteome</keyword>
<reference evidence="3 4" key="1">
    <citation type="journal article" date="2011" name="Nature">
        <title>A high-resolution map of human evolutionary constraint using 29 mammals.</title>
        <authorList>
            <person name="Lindblad-Toh K."/>
            <person name="Garber M."/>
            <person name="Zuk O."/>
            <person name="Lin M.F."/>
            <person name="Parker B.J."/>
            <person name="Washietl S."/>
            <person name="Kheradpour P."/>
            <person name="Ernst J."/>
            <person name="Jordan G."/>
            <person name="Mauceli E."/>
            <person name="Ward L.D."/>
            <person name="Lowe C.B."/>
            <person name="Holloway A.K."/>
            <person name="Clamp M."/>
            <person name="Gnerre S."/>
            <person name="Alfoldi J."/>
            <person name="Beal K."/>
            <person name="Chang J."/>
            <person name="Clawson H."/>
            <person name="Cuff J."/>
            <person name="Di Palma F."/>
            <person name="Fitzgerald S."/>
            <person name="Flicek P."/>
            <person name="Guttman M."/>
            <person name="Hubisz M.J."/>
            <person name="Jaffe D.B."/>
            <person name="Jungreis I."/>
            <person name="Kent W.J."/>
            <person name="Kostka D."/>
            <person name="Lara M."/>
            <person name="Martins A.L."/>
            <person name="Massingham T."/>
            <person name="Moltke I."/>
            <person name="Raney B.J."/>
            <person name="Rasmussen M.D."/>
            <person name="Robinson J."/>
            <person name="Stark A."/>
            <person name="Vilella A.J."/>
            <person name="Wen J."/>
            <person name="Xie X."/>
            <person name="Zody M.C."/>
            <person name="Baldwin J."/>
            <person name="Bloom T."/>
            <person name="Chin C.W."/>
            <person name="Heiman D."/>
            <person name="Nicol R."/>
            <person name="Nusbaum C."/>
            <person name="Young S."/>
            <person name="Wilkinson J."/>
            <person name="Worley K.C."/>
            <person name="Kovar C.L."/>
            <person name="Muzny D.M."/>
            <person name="Gibbs R.A."/>
            <person name="Cree A."/>
            <person name="Dihn H.H."/>
            <person name="Fowler G."/>
            <person name="Jhangiani S."/>
            <person name="Joshi V."/>
            <person name="Lee S."/>
            <person name="Lewis L.R."/>
            <person name="Nazareth L.V."/>
            <person name="Okwuonu G."/>
            <person name="Santibanez J."/>
            <person name="Warren W.C."/>
            <person name="Mardis E.R."/>
            <person name="Weinstock G.M."/>
            <person name="Wilson R.K."/>
            <person name="Delehaunty K."/>
            <person name="Dooling D."/>
            <person name="Fronik C."/>
            <person name="Fulton L."/>
            <person name="Fulton B."/>
            <person name="Graves T."/>
            <person name="Minx P."/>
            <person name="Sodergren E."/>
            <person name="Birney E."/>
            <person name="Margulies E.H."/>
            <person name="Herrero J."/>
            <person name="Green E.D."/>
            <person name="Haussler D."/>
            <person name="Siepel A."/>
            <person name="Goldman N."/>
            <person name="Pollard K.S."/>
            <person name="Pedersen J.S."/>
            <person name="Lander E.S."/>
            <person name="Kellis M."/>
        </authorList>
    </citation>
    <scope>NUCLEOTIDE SEQUENCE [LARGE SCALE GENOMIC DNA]</scope>
    <source>
        <strain evidence="4">Thorbecke</strain>
    </source>
</reference>
<dbReference type="AlphaFoldDB" id="A0A5F9CBG1"/>
<dbReference type="InParanoid" id="A0A5F9CBG1"/>
<reference evidence="3" key="3">
    <citation type="submission" date="2025-09" db="UniProtKB">
        <authorList>
            <consortium name="Ensembl"/>
        </authorList>
    </citation>
    <scope>IDENTIFICATION</scope>
    <source>
        <strain evidence="3">Thorbecke</strain>
    </source>
</reference>
<evidence type="ECO:0000256" key="2">
    <source>
        <dbReference type="SAM" id="SignalP"/>
    </source>
</evidence>
<dbReference type="PaxDb" id="9986-ENSOCUP00000015529"/>
<feature type="signal peptide" evidence="2">
    <location>
        <begin position="1"/>
        <end position="24"/>
    </location>
</feature>
<evidence type="ECO:0000313" key="3">
    <source>
        <dbReference type="Ensembl" id="ENSOCUP00000031243.1"/>
    </source>
</evidence>
<reference evidence="3" key="2">
    <citation type="submission" date="2025-08" db="UniProtKB">
        <authorList>
            <consortium name="Ensembl"/>
        </authorList>
    </citation>
    <scope>IDENTIFICATION</scope>
    <source>
        <strain evidence="3">Thorbecke</strain>
    </source>
</reference>
<organism evidence="3 4">
    <name type="scientific">Oryctolagus cuniculus</name>
    <name type="common">Rabbit</name>
    <dbReference type="NCBI Taxonomy" id="9986"/>
    <lineage>
        <taxon>Eukaryota</taxon>
        <taxon>Metazoa</taxon>
        <taxon>Chordata</taxon>
        <taxon>Craniata</taxon>
        <taxon>Vertebrata</taxon>
        <taxon>Euteleostomi</taxon>
        <taxon>Mammalia</taxon>
        <taxon>Eutheria</taxon>
        <taxon>Euarchontoglires</taxon>
        <taxon>Glires</taxon>
        <taxon>Lagomorpha</taxon>
        <taxon>Leporidae</taxon>
        <taxon>Oryctolagus</taxon>
    </lineage>
</organism>
<sequence>LIQQRWERCWLCLLGWLPWGPAGAQQSGEYCRGWLAVQGNYQEGFQSLRCCCAAAVARLEPGGCTKDRGELEHPGITAHKCKPWGEATRRQAASVQVLTGEHSQGLCAECTQQPDGGNQGRSGWSRFRARRPCSFAVPLPATGGPCRVTARDSEDQEFTSDGPGEDAGGPGRRAEALLPNCCLVPSPPPPYTTGHPIHLTQPSGFLVSPQYFTYRLQQEPPQPGKNCPDFSSS</sequence>
<dbReference type="Proteomes" id="UP000001811">
    <property type="component" value="Unplaced"/>
</dbReference>
<proteinExistence type="predicted"/>
<dbReference type="SMR" id="A0A5F9CBG1"/>
<dbReference type="GeneTree" id="ENSGT00940000161360"/>
<protein>
    <submittedName>
        <fullName evidence="3">Uncharacterized protein</fullName>
    </submittedName>
</protein>
<dbReference type="Ensembl" id="ENSOCUT00000034920.1">
    <property type="protein sequence ID" value="ENSOCUP00000031243.1"/>
    <property type="gene ID" value="ENSOCUG00000038040.1"/>
</dbReference>
<evidence type="ECO:0000256" key="1">
    <source>
        <dbReference type="SAM" id="MobiDB-lite"/>
    </source>
</evidence>
<accession>A0A5F9CBG1</accession>
<feature type="region of interest" description="Disordered" evidence="1">
    <location>
        <begin position="149"/>
        <end position="174"/>
    </location>
</feature>